<organism evidence="1 2">
    <name type="scientific">Anaerococcus porci</name>
    <dbReference type="NCBI Taxonomy" id="2652269"/>
    <lineage>
        <taxon>Bacteria</taxon>
        <taxon>Bacillati</taxon>
        <taxon>Bacillota</taxon>
        <taxon>Tissierellia</taxon>
        <taxon>Tissierellales</taxon>
        <taxon>Peptoniphilaceae</taxon>
        <taxon>Anaerococcus</taxon>
    </lineage>
</organism>
<evidence type="ECO:0000313" key="2">
    <source>
        <dbReference type="Proteomes" id="UP000441925"/>
    </source>
</evidence>
<proteinExistence type="predicted"/>
<name>A0A6N7VG28_9FIRM</name>
<accession>A0A6N7VG28</accession>
<dbReference type="EMBL" id="VULQ01000010">
    <property type="protein sequence ID" value="MSS78398.1"/>
    <property type="molecule type" value="Genomic_DNA"/>
</dbReference>
<comment type="caution">
    <text evidence="1">The sequence shown here is derived from an EMBL/GenBank/DDBJ whole genome shotgun (WGS) entry which is preliminary data.</text>
</comment>
<reference evidence="1 2" key="1">
    <citation type="submission" date="2019-08" db="EMBL/GenBank/DDBJ databases">
        <title>In-depth cultivation of the pig gut microbiome towards novel bacterial diversity and tailored functional studies.</title>
        <authorList>
            <person name="Wylensek D."/>
            <person name="Hitch T.C.A."/>
            <person name="Clavel T."/>
        </authorList>
    </citation>
    <scope>NUCLEOTIDE SEQUENCE [LARGE SCALE GENOMIC DNA]</scope>
    <source>
        <strain evidence="1 2">WCA-380-WT-2B</strain>
    </source>
</reference>
<dbReference type="Proteomes" id="UP000441925">
    <property type="component" value="Unassembled WGS sequence"/>
</dbReference>
<evidence type="ECO:0000313" key="1">
    <source>
        <dbReference type="EMBL" id="MSS78398.1"/>
    </source>
</evidence>
<dbReference type="RefSeq" id="WP_154541448.1">
    <property type="nucleotide sequence ID" value="NZ_JAXDSU010000037.1"/>
</dbReference>
<dbReference type="AlphaFoldDB" id="A0A6N7VG28"/>
<gene>
    <name evidence="1" type="ORF">FYJ26_08305</name>
</gene>
<protein>
    <submittedName>
        <fullName evidence="1">Aspartate 1-decarboxylase (Aspartate alpha-decarboxylase)</fullName>
    </submittedName>
</protein>
<keyword evidence="2" id="KW-1185">Reference proteome</keyword>
<sequence>MKDYLTKRDINIKEKVLVVHDRLYASESYIAVDTRKLEGFPPKVYYDKNHNLLGKMYEKGIFELDDIEDILLSYEDTCFSNHDLDDLRKFLIKEEKIFTKALKKIKIILTHG</sequence>